<name>A0ABR3GVV5_9PEZI</name>
<proteinExistence type="predicted"/>
<dbReference type="PANTHER" id="PTHR24193">
    <property type="entry name" value="ANKYRIN REPEAT PROTEIN"/>
    <property type="match status" value="1"/>
</dbReference>
<dbReference type="InterPro" id="IPR050663">
    <property type="entry name" value="Ankyrin-SOCS_Box"/>
</dbReference>
<feature type="repeat" description="ANK" evidence="3">
    <location>
        <begin position="395"/>
        <end position="427"/>
    </location>
</feature>
<dbReference type="Proteomes" id="UP001447188">
    <property type="component" value="Unassembled WGS sequence"/>
</dbReference>
<evidence type="ECO:0000313" key="5">
    <source>
        <dbReference type="Proteomes" id="UP001447188"/>
    </source>
</evidence>
<dbReference type="InterPro" id="IPR002110">
    <property type="entry name" value="Ankyrin_rpt"/>
</dbReference>
<dbReference type="Gene3D" id="1.25.40.20">
    <property type="entry name" value="Ankyrin repeat-containing domain"/>
    <property type="match status" value="3"/>
</dbReference>
<sequence length="529" mass="58661">MQNSSKSMPIGLLDLPYELFLQIIEQENFRLHDLNSLLCCNHILADLLTPTLHKIAPTLILDHGKSVLIWSSERGYARQVASLVDRGSDIEAKDPNHKTPLIKATENGHLEVVRVLLQKGANTAAKAGRYIDDGTALHVAARAGHVEIIKLLLEFGADIEAKASRGARPLHWAVEDEKVDVVKLLLERNADINARRDYDQETPLKLTPENEGDGIFELLVENGADINIKGRLKETVLLQAVAKGRAGMVKKLLEKGADIFTRNEYNDTALHLAVTYVGGDEIARLLLDKQAQISHETTPLEPWERTYINTKNDEGDTPLHLATRDEGRIKRIELGKVIRQMAEENYHDIGIDPSEILADPDTAVNNIQASAEHSLTAFVRLLLERGADPNYTNGKGRTPLHNVAANGYTEMAKLLLEHGVLVDVKDIGGHTPLFRAARVSWTMRRNPAEAAGRIQVARLLLEYGADPNHEDIDGCTVGEWVEGNKALAELLGDGYDDRNGLMDMDYYDHDDEKALSFGIRHYPIADDDG</sequence>
<dbReference type="SMART" id="SM00248">
    <property type="entry name" value="ANK"/>
    <property type="match status" value="11"/>
</dbReference>
<feature type="repeat" description="ANK" evidence="3">
    <location>
        <begin position="96"/>
        <end position="128"/>
    </location>
</feature>
<evidence type="ECO:0000256" key="1">
    <source>
        <dbReference type="ARBA" id="ARBA00022737"/>
    </source>
</evidence>
<feature type="repeat" description="ANK" evidence="3">
    <location>
        <begin position="199"/>
        <end position="231"/>
    </location>
</feature>
<evidence type="ECO:0000256" key="2">
    <source>
        <dbReference type="ARBA" id="ARBA00023043"/>
    </source>
</evidence>
<accession>A0ABR3GVV5</accession>
<keyword evidence="5" id="KW-1185">Reference proteome</keyword>
<evidence type="ECO:0000256" key="3">
    <source>
        <dbReference type="PROSITE-ProRule" id="PRU00023"/>
    </source>
</evidence>
<organism evidence="4 5">
    <name type="scientific">Discina gigas</name>
    <dbReference type="NCBI Taxonomy" id="1032678"/>
    <lineage>
        <taxon>Eukaryota</taxon>
        <taxon>Fungi</taxon>
        <taxon>Dikarya</taxon>
        <taxon>Ascomycota</taxon>
        <taxon>Pezizomycotina</taxon>
        <taxon>Pezizomycetes</taxon>
        <taxon>Pezizales</taxon>
        <taxon>Discinaceae</taxon>
        <taxon>Discina</taxon>
    </lineage>
</organism>
<protein>
    <recommendedName>
        <fullName evidence="6">Ankyrin</fullName>
    </recommendedName>
</protein>
<comment type="caution">
    <text evidence="4">The sequence shown here is derived from an EMBL/GenBank/DDBJ whole genome shotgun (WGS) entry which is preliminary data.</text>
</comment>
<evidence type="ECO:0000313" key="4">
    <source>
        <dbReference type="EMBL" id="KAL0640008.1"/>
    </source>
</evidence>
<feature type="repeat" description="ANK" evidence="3">
    <location>
        <begin position="165"/>
        <end position="197"/>
    </location>
</feature>
<gene>
    <name evidence="4" type="ORF">Q9L58_000836</name>
</gene>
<dbReference type="EMBL" id="JBBBZM010000006">
    <property type="protein sequence ID" value="KAL0640008.1"/>
    <property type="molecule type" value="Genomic_DNA"/>
</dbReference>
<reference evidence="4 5" key="1">
    <citation type="submission" date="2024-02" db="EMBL/GenBank/DDBJ databases">
        <title>Discinaceae phylogenomics.</title>
        <authorList>
            <person name="Dirks A.C."/>
            <person name="James T.Y."/>
        </authorList>
    </citation>
    <scope>NUCLEOTIDE SEQUENCE [LARGE SCALE GENOMIC DNA]</scope>
    <source>
        <strain evidence="4 5">ACD0624</strain>
    </source>
</reference>
<feature type="repeat" description="ANK" evidence="3">
    <location>
        <begin position="232"/>
        <end position="264"/>
    </location>
</feature>
<dbReference type="Pfam" id="PF12796">
    <property type="entry name" value="Ank_2"/>
    <property type="match status" value="4"/>
</dbReference>
<dbReference type="SUPFAM" id="SSF48403">
    <property type="entry name" value="Ankyrin repeat"/>
    <property type="match status" value="2"/>
</dbReference>
<dbReference type="PANTHER" id="PTHR24193:SF121">
    <property type="entry name" value="ADA2A-CONTAINING COMPLEX COMPONENT 3, ISOFORM D"/>
    <property type="match status" value="1"/>
</dbReference>
<keyword evidence="1" id="KW-0677">Repeat</keyword>
<dbReference type="PRINTS" id="PR01415">
    <property type="entry name" value="ANKYRIN"/>
</dbReference>
<dbReference type="PROSITE" id="PS50088">
    <property type="entry name" value="ANK_REPEAT"/>
    <property type="match status" value="6"/>
</dbReference>
<keyword evidence="2 3" id="KW-0040">ANK repeat</keyword>
<feature type="repeat" description="ANK" evidence="3">
    <location>
        <begin position="132"/>
        <end position="164"/>
    </location>
</feature>
<evidence type="ECO:0008006" key="6">
    <source>
        <dbReference type="Google" id="ProtNLM"/>
    </source>
</evidence>
<dbReference type="InterPro" id="IPR036770">
    <property type="entry name" value="Ankyrin_rpt-contain_sf"/>
</dbReference>
<dbReference type="PROSITE" id="PS50297">
    <property type="entry name" value="ANK_REP_REGION"/>
    <property type="match status" value="4"/>
</dbReference>